<name>A0A3R7N6V5_TRYRA</name>
<dbReference type="OrthoDB" id="273814at2759"/>
<reference evidence="2 3" key="1">
    <citation type="journal article" date="2018" name="BMC Genomics">
        <title>Genomic comparison of Trypanosoma conorhini and Trypanosoma rangeli to Trypanosoma cruzi strains of high and low virulence.</title>
        <authorList>
            <person name="Bradwell K.R."/>
            <person name="Koparde V.N."/>
            <person name="Matveyev A.V."/>
            <person name="Serrano M.G."/>
            <person name="Alves J.M."/>
            <person name="Parikh H."/>
            <person name="Huang B."/>
            <person name="Lee V."/>
            <person name="Espinosa-Alvarez O."/>
            <person name="Ortiz P.A."/>
            <person name="Costa-Martins A.G."/>
            <person name="Teixeira M.M."/>
            <person name="Buck G.A."/>
        </authorList>
    </citation>
    <scope>NUCLEOTIDE SEQUENCE [LARGE SCALE GENOMIC DNA]</scope>
    <source>
        <strain evidence="2 3">AM80</strain>
    </source>
</reference>
<feature type="transmembrane region" description="Helical" evidence="1">
    <location>
        <begin position="258"/>
        <end position="278"/>
    </location>
</feature>
<keyword evidence="1" id="KW-0812">Transmembrane</keyword>
<comment type="caution">
    <text evidence="2">The sequence shown here is derived from an EMBL/GenBank/DDBJ whole genome shotgun (WGS) entry which is preliminary data.</text>
</comment>
<keyword evidence="3" id="KW-1185">Reference proteome</keyword>
<feature type="transmembrane region" description="Helical" evidence="1">
    <location>
        <begin position="88"/>
        <end position="108"/>
    </location>
</feature>
<sequence length="395" mass="45146">MSHGDNEAPCEPAEQVEDASSHTNLSMQASLTHGYVPSLVPSEVYIPNRLGNTTMRLDGELRRDRSAVEKIVLYKELKYDRINAFNRFVIFLLCLLVPSVFCMAIGVGSTEWIVVLNNFHYESIGLFFSCRDGVSGLCMRRGISWYPRVLRDKITGEIVCEASRAFVRAYVSAMWLLGLVQFLCILLGKIVALRIANRPTRSHSSLVVMCLLFTALPCGVAICVLFHFYTRCERQLCKTMQDSSSGCRVGYDWGFEVYIASICFNFCACITSFCLWSYPHSLRAQTDQKYEERCRRGCRPTSTSEKLSPVNRLLRPIIREPGGPVYLTADEFNITIEGANDWVYDDRSDLFYSFELDMFWDPLTRDYYSRELRSWQVTPQGLMGLRSAGRDRPDH</sequence>
<dbReference type="EMBL" id="MKGL01000285">
    <property type="protein sequence ID" value="RNF01235.1"/>
    <property type="molecule type" value="Genomic_DNA"/>
</dbReference>
<keyword evidence="1" id="KW-0472">Membrane</keyword>
<organism evidence="2 3">
    <name type="scientific">Trypanosoma rangeli</name>
    <dbReference type="NCBI Taxonomy" id="5698"/>
    <lineage>
        <taxon>Eukaryota</taxon>
        <taxon>Discoba</taxon>
        <taxon>Euglenozoa</taxon>
        <taxon>Kinetoplastea</taxon>
        <taxon>Metakinetoplastina</taxon>
        <taxon>Trypanosomatida</taxon>
        <taxon>Trypanosomatidae</taxon>
        <taxon>Trypanosoma</taxon>
        <taxon>Herpetosoma</taxon>
    </lineage>
</organism>
<feature type="transmembrane region" description="Helical" evidence="1">
    <location>
        <begin position="205"/>
        <end position="229"/>
    </location>
</feature>
<keyword evidence="1" id="KW-1133">Transmembrane helix</keyword>
<dbReference type="OMA" id="CERRECS"/>
<dbReference type="RefSeq" id="XP_029236216.1">
    <property type="nucleotide sequence ID" value="XM_029383944.1"/>
</dbReference>
<dbReference type="AlphaFoldDB" id="A0A3R7N6V5"/>
<dbReference type="VEuPathDB" id="TriTrypDB:TRSC58_02807"/>
<evidence type="ECO:0000313" key="2">
    <source>
        <dbReference type="EMBL" id="RNF01235.1"/>
    </source>
</evidence>
<evidence type="ECO:0000313" key="3">
    <source>
        <dbReference type="Proteomes" id="UP000283634"/>
    </source>
</evidence>
<proteinExistence type="predicted"/>
<accession>A0A3R7N6V5</accession>
<dbReference type="GeneID" id="40331069"/>
<gene>
    <name evidence="2" type="ORF">TraAM80_07136</name>
</gene>
<dbReference type="Gene3D" id="1.20.140.150">
    <property type="match status" value="1"/>
</dbReference>
<protein>
    <submittedName>
        <fullName evidence="2">Uncharacterized protein</fullName>
    </submittedName>
</protein>
<feature type="transmembrane region" description="Helical" evidence="1">
    <location>
        <begin position="173"/>
        <end position="193"/>
    </location>
</feature>
<dbReference type="Proteomes" id="UP000283634">
    <property type="component" value="Unassembled WGS sequence"/>
</dbReference>
<evidence type="ECO:0000256" key="1">
    <source>
        <dbReference type="SAM" id="Phobius"/>
    </source>
</evidence>